<evidence type="ECO:0000256" key="2">
    <source>
        <dbReference type="ARBA" id="ARBA00023125"/>
    </source>
</evidence>
<reference evidence="7" key="1">
    <citation type="journal article" date="2019" name="Int. J. Syst. Evol. Microbiol.">
        <title>The Global Catalogue of Microorganisms (GCM) 10K type strain sequencing project: providing services to taxonomists for standard genome sequencing and annotation.</title>
        <authorList>
            <consortium name="The Broad Institute Genomics Platform"/>
            <consortium name="The Broad Institute Genome Sequencing Center for Infectious Disease"/>
            <person name="Wu L."/>
            <person name="Ma J."/>
        </authorList>
    </citation>
    <scope>NUCLEOTIDE SEQUENCE [LARGE SCALE GENOMIC DNA]</scope>
    <source>
        <strain evidence="7">CGMCC 4.7131</strain>
    </source>
</reference>
<protein>
    <submittedName>
        <fullName evidence="6">Helix-turn-helix domain-containing protein</fullName>
    </submittedName>
</protein>
<dbReference type="PANTHER" id="PTHR46796">
    <property type="entry name" value="HTH-TYPE TRANSCRIPTIONAL ACTIVATOR RHAS-RELATED"/>
    <property type="match status" value="1"/>
</dbReference>
<proteinExistence type="predicted"/>
<dbReference type="SMART" id="SM00342">
    <property type="entry name" value="HTH_ARAC"/>
    <property type="match status" value="1"/>
</dbReference>
<feature type="region of interest" description="Disordered" evidence="4">
    <location>
        <begin position="1"/>
        <end position="27"/>
    </location>
</feature>
<evidence type="ECO:0000256" key="4">
    <source>
        <dbReference type="SAM" id="MobiDB-lite"/>
    </source>
</evidence>
<comment type="caution">
    <text evidence="6">The sequence shown here is derived from an EMBL/GenBank/DDBJ whole genome shotgun (WGS) entry which is preliminary data.</text>
</comment>
<dbReference type="InterPro" id="IPR009057">
    <property type="entry name" value="Homeodomain-like_sf"/>
</dbReference>
<evidence type="ECO:0000256" key="3">
    <source>
        <dbReference type="ARBA" id="ARBA00023163"/>
    </source>
</evidence>
<dbReference type="PROSITE" id="PS01124">
    <property type="entry name" value="HTH_ARAC_FAMILY_2"/>
    <property type="match status" value="1"/>
</dbReference>
<dbReference type="RefSeq" id="WP_344559968.1">
    <property type="nucleotide sequence ID" value="NZ_BAAATG010000016.1"/>
</dbReference>
<dbReference type="PANTHER" id="PTHR46796:SF6">
    <property type="entry name" value="ARAC SUBFAMILY"/>
    <property type="match status" value="1"/>
</dbReference>
<evidence type="ECO:0000256" key="1">
    <source>
        <dbReference type="ARBA" id="ARBA00023015"/>
    </source>
</evidence>
<dbReference type="Gene3D" id="1.10.10.60">
    <property type="entry name" value="Homeodomain-like"/>
    <property type="match status" value="1"/>
</dbReference>
<dbReference type="InterPro" id="IPR018062">
    <property type="entry name" value="HTH_AraC-typ_CS"/>
</dbReference>
<keyword evidence="7" id="KW-1185">Reference proteome</keyword>
<gene>
    <name evidence="6" type="ORF">ACFPWV_24445</name>
</gene>
<dbReference type="Proteomes" id="UP001596035">
    <property type="component" value="Unassembled WGS sequence"/>
</dbReference>
<organism evidence="6 7">
    <name type="scientific">Streptomyces atrovirens</name>
    <dbReference type="NCBI Taxonomy" id="285556"/>
    <lineage>
        <taxon>Bacteria</taxon>
        <taxon>Bacillati</taxon>
        <taxon>Actinomycetota</taxon>
        <taxon>Actinomycetes</taxon>
        <taxon>Kitasatosporales</taxon>
        <taxon>Streptomycetaceae</taxon>
        <taxon>Streptomyces</taxon>
    </lineage>
</organism>
<dbReference type="Pfam" id="PF12833">
    <property type="entry name" value="HTH_18"/>
    <property type="match status" value="1"/>
</dbReference>
<sequence length="332" mass="36525">MEREDAVGKSGPAGPVSVSSDSVSGPDGFDRWGEMVGKAVMPVTMASEHADHFRGEATTLELARTEASAFSFSPMSAWRTPAHIRRSDPENYYLCLVHGSPIVLEQRRNDVLLTAGEMAIFDTSQPLFCDFQDHGRPTRVSLLRLPRAAVPLPGDRTDGLVATRLPAQAGSGVLLASFLTGLRANAGQFNTTELRRLGAMALEVAATFLAARLDLSPSLPVESRQQVLLARIDAFITHNLSDPELSPATIAAHHHISVRLLHALFEEEPETVGATIRRRRLERTRTDLADPRLRHRTIGEIALRWGFRHPADFSRAFRRAYGISPSDFRHTA</sequence>
<evidence type="ECO:0000259" key="5">
    <source>
        <dbReference type="PROSITE" id="PS01124"/>
    </source>
</evidence>
<name>A0ABW0DZL7_9ACTN</name>
<accession>A0ABW0DZL7</accession>
<feature type="compositionally biased region" description="Low complexity" evidence="4">
    <location>
        <begin position="8"/>
        <end position="27"/>
    </location>
</feature>
<dbReference type="InterPro" id="IPR020449">
    <property type="entry name" value="Tscrpt_reg_AraC-type_HTH"/>
</dbReference>
<dbReference type="PROSITE" id="PS00041">
    <property type="entry name" value="HTH_ARAC_FAMILY_1"/>
    <property type="match status" value="1"/>
</dbReference>
<dbReference type="InterPro" id="IPR050204">
    <property type="entry name" value="AraC_XylS_family_regulators"/>
</dbReference>
<keyword evidence="3" id="KW-0804">Transcription</keyword>
<evidence type="ECO:0000313" key="6">
    <source>
        <dbReference type="EMBL" id="MFC5243024.1"/>
    </source>
</evidence>
<feature type="domain" description="HTH araC/xylS-type" evidence="5">
    <location>
        <begin position="230"/>
        <end position="331"/>
    </location>
</feature>
<dbReference type="SUPFAM" id="SSF46689">
    <property type="entry name" value="Homeodomain-like"/>
    <property type="match status" value="1"/>
</dbReference>
<keyword evidence="1" id="KW-0805">Transcription regulation</keyword>
<keyword evidence="2" id="KW-0238">DNA-binding</keyword>
<dbReference type="Pfam" id="PF14525">
    <property type="entry name" value="AraC_binding_2"/>
    <property type="match status" value="1"/>
</dbReference>
<dbReference type="InterPro" id="IPR018060">
    <property type="entry name" value="HTH_AraC"/>
</dbReference>
<evidence type="ECO:0000313" key="7">
    <source>
        <dbReference type="Proteomes" id="UP001596035"/>
    </source>
</evidence>
<dbReference type="PRINTS" id="PR00032">
    <property type="entry name" value="HTHARAC"/>
</dbReference>
<dbReference type="EMBL" id="JBHSKN010000021">
    <property type="protein sequence ID" value="MFC5243024.1"/>
    <property type="molecule type" value="Genomic_DNA"/>
</dbReference>
<dbReference type="InterPro" id="IPR035418">
    <property type="entry name" value="AraC-bd_2"/>
</dbReference>